<dbReference type="EMBL" id="CP001281">
    <property type="protein sequence ID" value="ACK53840.1"/>
    <property type="molecule type" value="Genomic_DNA"/>
</dbReference>
<dbReference type="OrthoDB" id="9132670at2"/>
<dbReference type="KEGG" id="tmz:Tmz1t_1078"/>
<keyword evidence="2" id="KW-1185">Reference proteome</keyword>
<evidence type="ECO:0000313" key="2">
    <source>
        <dbReference type="Proteomes" id="UP000002186"/>
    </source>
</evidence>
<proteinExistence type="predicted"/>
<organism evidence="1 2">
    <name type="scientific">Thauera aminoaromatica</name>
    <dbReference type="NCBI Taxonomy" id="164330"/>
    <lineage>
        <taxon>Bacteria</taxon>
        <taxon>Pseudomonadati</taxon>
        <taxon>Pseudomonadota</taxon>
        <taxon>Betaproteobacteria</taxon>
        <taxon>Rhodocyclales</taxon>
        <taxon>Zoogloeaceae</taxon>
        <taxon>Thauera</taxon>
    </lineage>
</organism>
<reference evidence="1 2" key="2">
    <citation type="journal article" date="2012" name="Stand. Genomic Sci.">
        <title>Complete genome sequence of Thauera aminoaromatica strain MZ1T.</title>
        <authorList>
            <person name="Jiang K."/>
            <person name="Sanseverino J."/>
            <person name="Chauhan A."/>
            <person name="Lucas S."/>
            <person name="Copeland A."/>
            <person name="Lapidus A."/>
            <person name="Del Rio T.G."/>
            <person name="Dalin E."/>
            <person name="Tice H."/>
            <person name="Bruce D."/>
            <person name="Goodwin L."/>
            <person name="Pitluck S."/>
            <person name="Sims D."/>
            <person name="Brettin T."/>
            <person name="Detter J.C."/>
            <person name="Han C."/>
            <person name="Chang Y.J."/>
            <person name="Larimer F."/>
            <person name="Land M."/>
            <person name="Hauser L."/>
            <person name="Kyrpides N.C."/>
            <person name="Mikhailova N."/>
            <person name="Moser S."/>
            <person name="Jegier P."/>
            <person name="Close D."/>
            <person name="Debruyn J.M."/>
            <person name="Wang Y."/>
            <person name="Layton A.C."/>
            <person name="Allen M.S."/>
            <person name="Sayler G.S."/>
        </authorList>
    </citation>
    <scope>NUCLEOTIDE SEQUENCE [LARGE SCALE GENOMIC DNA]</scope>
    <source>
        <strain evidence="1 2">MZ1T</strain>
    </source>
</reference>
<name>C4ZJA7_THASP</name>
<evidence type="ECO:0000313" key="1">
    <source>
        <dbReference type="EMBL" id="ACK53840.1"/>
    </source>
</evidence>
<dbReference type="RefSeq" id="WP_012584836.1">
    <property type="nucleotide sequence ID" value="NC_011662.2"/>
</dbReference>
<protein>
    <submittedName>
        <fullName evidence="1">Uncharacterized protein</fullName>
    </submittedName>
</protein>
<dbReference type="HOGENOM" id="CLU_1004036_0_0_4"/>
<reference evidence="2" key="1">
    <citation type="submission" date="2009-05" db="EMBL/GenBank/DDBJ databases">
        <title>Complete sequence of chromosome of Thauera sp. MZ1T.</title>
        <authorList>
            <consortium name="US DOE Joint Genome Institute"/>
            <person name="Lucas S."/>
            <person name="Copeland A."/>
            <person name="Lapidus A."/>
            <person name="Glavina del Rio T."/>
            <person name="Dalin E."/>
            <person name="Tice H."/>
            <person name="Bruce D."/>
            <person name="Goodwin L."/>
            <person name="Pitluck S."/>
            <person name="Sims D."/>
            <person name="Brettin T."/>
            <person name="Detter J.C."/>
            <person name="Han C."/>
            <person name="Larimer F."/>
            <person name="Land M."/>
            <person name="Hauser L."/>
            <person name="Kyrpides N."/>
            <person name="Mikhailova N."/>
            <person name="Sayler G.S."/>
        </authorList>
    </citation>
    <scope>NUCLEOTIDE SEQUENCE [LARGE SCALE GENOMIC DNA]</scope>
    <source>
        <strain evidence="2">MZ1T</strain>
    </source>
</reference>
<sequence length="269" mass="29728">MTKTSTSRLNATVRASIARATTNAHADLFANTTVASLDAIHTRCAAWTDNEYKTATDILYGLLADCLKLYDENFINAKDAERKKLRLDLTAALNERGIKVQSNTTMLTMFIRYVFNSDRKRANRYVSVLTAAKSHGVTHDGLANWLRDNGGIEEVRRQIKKSEEAIKKAADLDKSKNATLADIETNTAKPLATFEFAGATKNHAIFLARPKLDGTVDVVAALLDVDDTIYNQLLTRIAKQNLETAHAQNRDNAELSAYAKKPTVERLAA</sequence>
<dbReference type="AlphaFoldDB" id="C4ZJA7"/>
<accession>C4ZJA7</accession>
<gene>
    <name evidence="1" type="ordered locus">Tmz1t_1078</name>
</gene>
<dbReference type="eggNOG" id="ENOG5033GSR">
    <property type="taxonomic scope" value="Bacteria"/>
</dbReference>
<dbReference type="Proteomes" id="UP000002186">
    <property type="component" value="Chromosome"/>
</dbReference>
<dbReference type="STRING" id="85643.Tmz1t_1078"/>